<keyword evidence="2" id="KW-1185">Reference proteome</keyword>
<evidence type="ECO:0000313" key="1">
    <source>
        <dbReference type="EMBL" id="OXM87316.1"/>
    </source>
</evidence>
<comment type="caution">
    <text evidence="1">The sequence shown here is derived from an EMBL/GenBank/DDBJ whole genome shotgun (WGS) entry which is preliminary data.</text>
</comment>
<reference evidence="1 2" key="1">
    <citation type="submission" date="2017-07" db="EMBL/GenBank/DDBJ databases">
        <title>Genome sequencing and assembly of Paenibacillus rigui.</title>
        <authorList>
            <person name="Mayilraj S."/>
        </authorList>
    </citation>
    <scope>NUCLEOTIDE SEQUENCE [LARGE SCALE GENOMIC DNA]</scope>
    <source>
        <strain evidence="1 2">JCM 16352</strain>
    </source>
</reference>
<proteinExistence type="predicted"/>
<organism evidence="1 2">
    <name type="scientific">Paenibacillus rigui</name>
    <dbReference type="NCBI Taxonomy" id="554312"/>
    <lineage>
        <taxon>Bacteria</taxon>
        <taxon>Bacillati</taxon>
        <taxon>Bacillota</taxon>
        <taxon>Bacilli</taxon>
        <taxon>Bacillales</taxon>
        <taxon>Paenibacillaceae</taxon>
        <taxon>Paenibacillus</taxon>
    </lineage>
</organism>
<accession>A0A229UUW6</accession>
<dbReference type="Proteomes" id="UP000215509">
    <property type="component" value="Unassembled WGS sequence"/>
</dbReference>
<gene>
    <name evidence="1" type="ORF">CF651_06705</name>
</gene>
<name>A0A229UUW6_9BACL</name>
<dbReference type="EMBL" id="NMQW01000008">
    <property type="protein sequence ID" value="OXM87316.1"/>
    <property type="molecule type" value="Genomic_DNA"/>
</dbReference>
<sequence>MEELQQTQKVLLHVTAELVSSCSYCIMISADPQSKTPIHCTKFSGSCNPIMVNVSSCLSCGEYKSGPTAENPETTETKTA</sequence>
<evidence type="ECO:0000313" key="2">
    <source>
        <dbReference type="Proteomes" id="UP000215509"/>
    </source>
</evidence>
<dbReference type="AlphaFoldDB" id="A0A229UUW6"/>
<dbReference type="OrthoDB" id="2625604at2"/>
<protein>
    <submittedName>
        <fullName evidence="1">Uncharacterized protein</fullName>
    </submittedName>
</protein>